<dbReference type="Pfam" id="PF01641">
    <property type="entry name" value="SelR"/>
    <property type="match status" value="1"/>
</dbReference>
<keyword evidence="11" id="KW-1185">Reference proteome</keyword>
<dbReference type="GO" id="GO:0005737">
    <property type="term" value="C:cytoplasm"/>
    <property type="evidence" value="ECO:0007669"/>
    <property type="project" value="TreeGrafter"/>
</dbReference>
<evidence type="ECO:0000256" key="6">
    <source>
        <dbReference type="HAMAP-Rule" id="MF_01400"/>
    </source>
</evidence>
<feature type="active site" description="Nucleophile" evidence="6">
    <location>
        <position position="190"/>
    </location>
</feature>
<name>A0A5C6ALY2_9BACT</name>
<evidence type="ECO:0000256" key="7">
    <source>
        <dbReference type="SAM" id="MobiDB-lite"/>
    </source>
</evidence>
<dbReference type="EC" id="1.8.4.12" evidence="6"/>
<gene>
    <name evidence="10" type="primary">msrB_1</name>
    <name evidence="6" type="synonym">msrB</name>
    <name evidence="10" type="ORF">Pla108_01280</name>
</gene>
<dbReference type="InterPro" id="IPR028427">
    <property type="entry name" value="Met_Sox_Rdtase_MsrB"/>
</dbReference>
<sequence precursor="true">METALMKSQVMKYLLMMAGVAAVAFAVVAVFAKTPAADEGGATAVASPASSDAKEATATPRDAKAGADKPLPPNTDWKKVDWAARLTPEQFRVTRQAGTERPFQNEFWDNRQAGEYRCVNCGLLLYTSDTKYDAGCGWPSFFKPADEKAITEHEDRGLMMTRTETRCARCGAHLGHVFDDGPAPTGLRYCMNSAAMRFVPAKQPARVEEAAPSIEP</sequence>
<dbReference type="AlphaFoldDB" id="A0A5C6ALY2"/>
<dbReference type="HAMAP" id="MF_01400">
    <property type="entry name" value="MsrB"/>
    <property type="match status" value="1"/>
</dbReference>
<dbReference type="EMBL" id="SJPR01000001">
    <property type="protein sequence ID" value="TWT99193.1"/>
    <property type="molecule type" value="Genomic_DNA"/>
</dbReference>
<evidence type="ECO:0000256" key="4">
    <source>
        <dbReference type="ARBA" id="ARBA00023002"/>
    </source>
</evidence>
<dbReference type="InterPro" id="IPR011057">
    <property type="entry name" value="Mss4-like_sf"/>
</dbReference>
<keyword evidence="8" id="KW-0732">Signal</keyword>
<evidence type="ECO:0000256" key="3">
    <source>
        <dbReference type="ARBA" id="ARBA00022833"/>
    </source>
</evidence>
<comment type="cofactor">
    <cofactor evidence="6">
        <name>Zn(2+)</name>
        <dbReference type="ChEBI" id="CHEBI:29105"/>
    </cofactor>
    <text evidence="6">Binds 1 zinc ion per subunit. The zinc ion is important for the structural integrity of the protein.</text>
</comment>
<dbReference type="FunFam" id="2.170.150.20:FF:000001">
    <property type="entry name" value="Peptide methionine sulfoxide reductase MsrB"/>
    <property type="match status" value="1"/>
</dbReference>
<dbReference type="Proteomes" id="UP000317421">
    <property type="component" value="Unassembled WGS sequence"/>
</dbReference>
<dbReference type="GO" id="GO:0008270">
    <property type="term" value="F:zinc ion binding"/>
    <property type="evidence" value="ECO:0007669"/>
    <property type="project" value="UniProtKB-UniRule"/>
</dbReference>
<dbReference type="Gene3D" id="2.170.150.20">
    <property type="entry name" value="Peptide methionine sulfoxide reductase"/>
    <property type="match status" value="1"/>
</dbReference>
<keyword evidence="2 6" id="KW-0479">Metal-binding</keyword>
<dbReference type="NCBIfam" id="TIGR00357">
    <property type="entry name" value="peptide-methionine (R)-S-oxide reductase MsrB"/>
    <property type="match status" value="1"/>
</dbReference>
<reference evidence="10 11" key="1">
    <citation type="submission" date="2019-02" db="EMBL/GenBank/DDBJ databases">
        <title>Deep-cultivation of Planctomycetes and their phenomic and genomic characterization uncovers novel biology.</title>
        <authorList>
            <person name="Wiegand S."/>
            <person name="Jogler M."/>
            <person name="Boedeker C."/>
            <person name="Pinto D."/>
            <person name="Vollmers J."/>
            <person name="Rivas-Marin E."/>
            <person name="Kohn T."/>
            <person name="Peeters S.H."/>
            <person name="Heuer A."/>
            <person name="Rast P."/>
            <person name="Oberbeckmann S."/>
            <person name="Bunk B."/>
            <person name="Jeske O."/>
            <person name="Meyerdierks A."/>
            <person name="Storesund J.E."/>
            <person name="Kallscheuer N."/>
            <person name="Luecker S."/>
            <person name="Lage O.M."/>
            <person name="Pohl T."/>
            <person name="Merkel B.J."/>
            <person name="Hornburger P."/>
            <person name="Mueller R.-W."/>
            <person name="Bruemmer F."/>
            <person name="Labrenz M."/>
            <person name="Spormann A.M."/>
            <person name="Op Den Camp H."/>
            <person name="Overmann J."/>
            <person name="Amann R."/>
            <person name="Jetten M.S.M."/>
            <person name="Mascher T."/>
            <person name="Medema M.H."/>
            <person name="Devos D.P."/>
            <person name="Kaster A.-K."/>
            <person name="Ovreas L."/>
            <person name="Rohde M."/>
            <person name="Galperin M.Y."/>
            <person name="Jogler C."/>
        </authorList>
    </citation>
    <scope>NUCLEOTIDE SEQUENCE [LARGE SCALE GENOMIC DNA]</scope>
    <source>
        <strain evidence="10 11">Pla108</strain>
    </source>
</reference>
<evidence type="ECO:0000313" key="10">
    <source>
        <dbReference type="EMBL" id="TWT99193.1"/>
    </source>
</evidence>
<organism evidence="10 11">
    <name type="scientific">Botrimarina colliarenosi</name>
    <dbReference type="NCBI Taxonomy" id="2528001"/>
    <lineage>
        <taxon>Bacteria</taxon>
        <taxon>Pseudomonadati</taxon>
        <taxon>Planctomycetota</taxon>
        <taxon>Planctomycetia</taxon>
        <taxon>Pirellulales</taxon>
        <taxon>Lacipirellulaceae</taxon>
        <taxon>Botrimarina</taxon>
    </lineage>
</organism>
<dbReference type="PROSITE" id="PS51790">
    <property type="entry name" value="MSRB"/>
    <property type="match status" value="1"/>
</dbReference>
<evidence type="ECO:0000256" key="5">
    <source>
        <dbReference type="ARBA" id="ARBA00048488"/>
    </source>
</evidence>
<dbReference type="InterPro" id="IPR002579">
    <property type="entry name" value="Met_Sox_Rdtase_MsrB_dom"/>
</dbReference>
<feature type="chain" id="PRO_5023064819" description="Peptide methionine sulfoxide reductase MsrB" evidence="8">
    <location>
        <begin position="33"/>
        <end position="216"/>
    </location>
</feature>
<evidence type="ECO:0000313" key="11">
    <source>
        <dbReference type="Proteomes" id="UP000317421"/>
    </source>
</evidence>
<feature type="binding site" evidence="6">
    <location>
        <position position="118"/>
    </location>
    <ligand>
        <name>Zn(2+)</name>
        <dbReference type="ChEBI" id="CHEBI:29105"/>
    </ligand>
</feature>
<dbReference type="GO" id="GO:0006979">
    <property type="term" value="P:response to oxidative stress"/>
    <property type="evidence" value="ECO:0007669"/>
    <property type="project" value="InterPro"/>
</dbReference>
<evidence type="ECO:0000256" key="8">
    <source>
        <dbReference type="SAM" id="SignalP"/>
    </source>
</evidence>
<comment type="similarity">
    <text evidence="1 6">Belongs to the MsrB Met sulfoxide reductase family.</text>
</comment>
<comment type="catalytic activity">
    <reaction evidence="5 6">
        <text>L-methionyl-[protein] + [thioredoxin]-disulfide + H2O = L-methionyl-(R)-S-oxide-[protein] + [thioredoxin]-dithiol</text>
        <dbReference type="Rhea" id="RHEA:24164"/>
        <dbReference type="Rhea" id="RHEA-COMP:10698"/>
        <dbReference type="Rhea" id="RHEA-COMP:10700"/>
        <dbReference type="Rhea" id="RHEA-COMP:12313"/>
        <dbReference type="Rhea" id="RHEA-COMP:12314"/>
        <dbReference type="ChEBI" id="CHEBI:15377"/>
        <dbReference type="ChEBI" id="CHEBI:16044"/>
        <dbReference type="ChEBI" id="CHEBI:29950"/>
        <dbReference type="ChEBI" id="CHEBI:45764"/>
        <dbReference type="ChEBI" id="CHEBI:50058"/>
        <dbReference type="EC" id="1.8.4.12"/>
    </reaction>
</comment>
<comment type="caution">
    <text evidence="10">The sequence shown here is derived from an EMBL/GenBank/DDBJ whole genome shotgun (WGS) entry which is preliminary data.</text>
</comment>
<keyword evidence="3 6" id="KW-0862">Zinc</keyword>
<proteinExistence type="inferred from homology"/>
<feature type="binding site" evidence="6">
    <location>
        <position position="121"/>
    </location>
    <ligand>
        <name>Zn(2+)</name>
        <dbReference type="ChEBI" id="CHEBI:29105"/>
    </ligand>
</feature>
<dbReference type="PANTHER" id="PTHR10173">
    <property type="entry name" value="METHIONINE SULFOXIDE REDUCTASE"/>
    <property type="match status" value="1"/>
</dbReference>
<accession>A0A5C6ALY2</accession>
<dbReference type="PANTHER" id="PTHR10173:SF52">
    <property type="entry name" value="METHIONINE-R-SULFOXIDE REDUCTASE B1"/>
    <property type="match status" value="1"/>
</dbReference>
<protein>
    <recommendedName>
        <fullName evidence="6">Peptide methionine sulfoxide reductase MsrB</fullName>
        <ecNumber evidence="6">1.8.4.12</ecNumber>
    </recommendedName>
    <alternativeName>
        <fullName evidence="6">Peptide-methionine (R)-S-oxide reductase</fullName>
    </alternativeName>
</protein>
<dbReference type="GO" id="GO:0033743">
    <property type="term" value="F:peptide-methionine (R)-S-oxide reductase activity"/>
    <property type="evidence" value="ECO:0007669"/>
    <property type="project" value="UniProtKB-UniRule"/>
</dbReference>
<evidence type="ECO:0000256" key="1">
    <source>
        <dbReference type="ARBA" id="ARBA00007174"/>
    </source>
</evidence>
<feature type="domain" description="MsrB" evidence="9">
    <location>
        <begin position="79"/>
        <end position="201"/>
    </location>
</feature>
<feature type="binding site" evidence="6">
    <location>
        <position position="170"/>
    </location>
    <ligand>
        <name>Zn(2+)</name>
        <dbReference type="ChEBI" id="CHEBI:29105"/>
    </ligand>
</feature>
<dbReference type="GO" id="GO:0030091">
    <property type="term" value="P:protein repair"/>
    <property type="evidence" value="ECO:0007669"/>
    <property type="project" value="InterPro"/>
</dbReference>
<feature type="signal peptide" evidence="8">
    <location>
        <begin position="1"/>
        <end position="32"/>
    </location>
</feature>
<evidence type="ECO:0000259" key="9">
    <source>
        <dbReference type="PROSITE" id="PS51790"/>
    </source>
</evidence>
<evidence type="ECO:0000256" key="2">
    <source>
        <dbReference type="ARBA" id="ARBA00022723"/>
    </source>
</evidence>
<keyword evidence="4 6" id="KW-0560">Oxidoreductase</keyword>
<feature type="region of interest" description="Disordered" evidence="7">
    <location>
        <begin position="41"/>
        <end position="74"/>
    </location>
</feature>
<feature type="binding site" evidence="6">
    <location>
        <position position="167"/>
    </location>
    <ligand>
        <name>Zn(2+)</name>
        <dbReference type="ChEBI" id="CHEBI:29105"/>
    </ligand>
</feature>
<dbReference type="SUPFAM" id="SSF51316">
    <property type="entry name" value="Mss4-like"/>
    <property type="match status" value="1"/>
</dbReference>